<dbReference type="Proteomes" id="UP000565724">
    <property type="component" value="Unassembled WGS sequence"/>
</dbReference>
<keyword evidence="5 9" id="KW-0812">Transmembrane</keyword>
<evidence type="ECO:0000256" key="4">
    <source>
        <dbReference type="ARBA" id="ARBA00022475"/>
    </source>
</evidence>
<feature type="transmembrane region" description="Helical" evidence="9">
    <location>
        <begin position="311"/>
        <end position="333"/>
    </location>
</feature>
<keyword evidence="7 9" id="KW-0472">Membrane</keyword>
<dbReference type="Gene3D" id="1.20.1720.10">
    <property type="entry name" value="Multidrug resistance protein D"/>
    <property type="match status" value="1"/>
</dbReference>
<keyword evidence="6 9" id="KW-1133">Transmembrane helix</keyword>
<comment type="caution">
    <text evidence="11">The sequence shown here is derived from an EMBL/GenBank/DDBJ whole genome shotgun (WGS) entry which is preliminary data.</text>
</comment>
<sequence length="458" mass="47114">MARIPATRISVGFVLLLSALTAIGPLTFDTYLAAFPQIADDLDATAAAVQLTIAASLAGLALGQLLFGSISDAFGRRRPLLGALVVYVLTSVGLALVENITAFTALRFVQGFTAAAGMVLSLAIVRDRYEGLAVSKVMARLMLVVGVAPILAPTIGAQLLLFGSWRLIFVFLASAGALLLVTAWFTLRESLPAELRRTGGTGAALRTYRDLLTDLPFLGLALMSAFYLSAMFTYVASSTFVFQQGYGLSPQEFGWVFAAGAVAITAGSQINGALVGRFRPEQILSGAVAAGVVLSLSLFATTLLGAPFWPVTVLLVLTLGTAGFVLPSAPAIALASNPHRAGSAAALLGALQFGLGALIAPVTSFGGEPTAVTMGAVMAGVILVAAVLLVAVRRSWSRGPVAEAEDVVASAETAETADELVSVASAERDHVPATTARAFAAARPRTPADEPDVVPCPG</sequence>
<feature type="transmembrane region" description="Helical" evidence="9">
    <location>
        <begin position="44"/>
        <end position="67"/>
    </location>
</feature>
<dbReference type="InterPro" id="IPR011701">
    <property type="entry name" value="MFS"/>
</dbReference>
<reference evidence="11 12" key="1">
    <citation type="submission" date="2020-05" db="EMBL/GenBank/DDBJ databases">
        <title>Genome Sequencing of Type Strains.</title>
        <authorList>
            <person name="Lemaire J.F."/>
            <person name="Inderbitzin P."/>
            <person name="Gregorio O.A."/>
            <person name="Collins S.B."/>
            <person name="Wespe N."/>
            <person name="Knight-Connoni V."/>
        </authorList>
    </citation>
    <scope>NUCLEOTIDE SEQUENCE [LARGE SCALE GENOMIC DNA]</scope>
    <source>
        <strain evidence="11 12">ATCC 25174</strain>
    </source>
</reference>
<feature type="transmembrane region" description="Helical" evidence="9">
    <location>
        <begin position="137"/>
        <end position="161"/>
    </location>
</feature>
<dbReference type="InterPro" id="IPR004812">
    <property type="entry name" value="Efflux_drug-R_Bcr/CmlA"/>
</dbReference>
<protein>
    <submittedName>
        <fullName evidence="11">Multidrug effflux MFS transporter</fullName>
    </submittedName>
</protein>
<feature type="transmembrane region" description="Helical" evidence="9">
    <location>
        <begin position="371"/>
        <end position="392"/>
    </location>
</feature>
<evidence type="ECO:0000256" key="6">
    <source>
        <dbReference type="ARBA" id="ARBA00022989"/>
    </source>
</evidence>
<feature type="transmembrane region" description="Helical" evidence="9">
    <location>
        <begin position="79"/>
        <end position="97"/>
    </location>
</feature>
<dbReference type="PANTHER" id="PTHR23502">
    <property type="entry name" value="MAJOR FACILITATOR SUPERFAMILY"/>
    <property type="match status" value="1"/>
</dbReference>
<feature type="region of interest" description="Disordered" evidence="8">
    <location>
        <begin position="437"/>
        <end position="458"/>
    </location>
</feature>
<evidence type="ECO:0000256" key="3">
    <source>
        <dbReference type="ARBA" id="ARBA00022448"/>
    </source>
</evidence>
<dbReference type="PROSITE" id="PS50850">
    <property type="entry name" value="MFS"/>
    <property type="match status" value="1"/>
</dbReference>
<dbReference type="EMBL" id="JABMCI010000060">
    <property type="protein sequence ID" value="NUU17163.1"/>
    <property type="molecule type" value="Genomic_DNA"/>
</dbReference>
<feature type="transmembrane region" description="Helical" evidence="9">
    <location>
        <begin position="215"/>
        <end position="235"/>
    </location>
</feature>
<feature type="transmembrane region" description="Helical" evidence="9">
    <location>
        <begin position="345"/>
        <end position="365"/>
    </location>
</feature>
<feature type="transmembrane region" description="Helical" evidence="9">
    <location>
        <begin position="283"/>
        <end position="305"/>
    </location>
</feature>
<evidence type="ECO:0000313" key="11">
    <source>
        <dbReference type="EMBL" id="NUU17163.1"/>
    </source>
</evidence>
<dbReference type="SUPFAM" id="SSF103473">
    <property type="entry name" value="MFS general substrate transporter"/>
    <property type="match status" value="1"/>
</dbReference>
<dbReference type="Pfam" id="PF07690">
    <property type="entry name" value="MFS_1"/>
    <property type="match status" value="1"/>
</dbReference>
<dbReference type="PANTHER" id="PTHR23502:SF132">
    <property type="entry name" value="POLYAMINE TRANSPORTER 2-RELATED"/>
    <property type="match status" value="1"/>
</dbReference>
<feature type="transmembrane region" description="Helical" evidence="9">
    <location>
        <begin position="167"/>
        <end position="187"/>
    </location>
</feature>
<dbReference type="FunFam" id="1.20.1720.10:FF:000005">
    <property type="entry name" value="Bcr/CflA family efflux transporter"/>
    <property type="match status" value="1"/>
</dbReference>
<evidence type="ECO:0000256" key="8">
    <source>
        <dbReference type="SAM" id="MobiDB-lite"/>
    </source>
</evidence>
<dbReference type="RefSeq" id="WP_175347036.1">
    <property type="nucleotide sequence ID" value="NZ_JABMCI010000060.1"/>
</dbReference>
<proteinExistence type="inferred from homology"/>
<feature type="transmembrane region" description="Helical" evidence="9">
    <location>
        <begin position="255"/>
        <end position="276"/>
    </location>
</feature>
<feature type="domain" description="Major facilitator superfamily (MFS) profile" evidence="10">
    <location>
        <begin position="13"/>
        <end position="397"/>
    </location>
</feature>
<dbReference type="AlphaFoldDB" id="A0A7Y6A112"/>
<evidence type="ECO:0000256" key="5">
    <source>
        <dbReference type="ARBA" id="ARBA00022692"/>
    </source>
</evidence>
<evidence type="ECO:0000256" key="7">
    <source>
        <dbReference type="ARBA" id="ARBA00023136"/>
    </source>
</evidence>
<dbReference type="NCBIfam" id="TIGR00710">
    <property type="entry name" value="efflux_Bcr_CflA"/>
    <property type="match status" value="1"/>
</dbReference>
<evidence type="ECO:0000256" key="9">
    <source>
        <dbReference type="SAM" id="Phobius"/>
    </source>
</evidence>
<comment type="similarity">
    <text evidence="2">Belongs to the major facilitator superfamily. Bcr/CmlA family.</text>
</comment>
<keyword evidence="3" id="KW-0813">Transport</keyword>
<name>A0A7Y6A112_9CELL</name>
<dbReference type="InterPro" id="IPR036259">
    <property type="entry name" value="MFS_trans_sf"/>
</dbReference>
<gene>
    <name evidence="11" type="ORF">HP550_07860</name>
</gene>
<dbReference type="GO" id="GO:1990961">
    <property type="term" value="P:xenobiotic detoxification by transmembrane export across the plasma membrane"/>
    <property type="evidence" value="ECO:0007669"/>
    <property type="project" value="InterPro"/>
</dbReference>
<keyword evidence="4" id="KW-1003">Cell membrane</keyword>
<evidence type="ECO:0000256" key="2">
    <source>
        <dbReference type="ARBA" id="ARBA00006236"/>
    </source>
</evidence>
<dbReference type="GO" id="GO:0005886">
    <property type="term" value="C:plasma membrane"/>
    <property type="evidence" value="ECO:0007669"/>
    <property type="project" value="UniProtKB-SubCell"/>
</dbReference>
<evidence type="ECO:0000259" key="10">
    <source>
        <dbReference type="PROSITE" id="PS50850"/>
    </source>
</evidence>
<dbReference type="CDD" id="cd17320">
    <property type="entry name" value="MFS_MdfA_MDR_like"/>
    <property type="match status" value="1"/>
</dbReference>
<feature type="transmembrane region" description="Helical" evidence="9">
    <location>
        <begin position="103"/>
        <end position="125"/>
    </location>
</feature>
<evidence type="ECO:0000256" key="1">
    <source>
        <dbReference type="ARBA" id="ARBA00004651"/>
    </source>
</evidence>
<dbReference type="InterPro" id="IPR020846">
    <property type="entry name" value="MFS_dom"/>
</dbReference>
<evidence type="ECO:0000313" key="12">
    <source>
        <dbReference type="Proteomes" id="UP000565724"/>
    </source>
</evidence>
<accession>A0A7Y6A112</accession>
<keyword evidence="12" id="KW-1185">Reference proteome</keyword>
<dbReference type="GO" id="GO:0042910">
    <property type="term" value="F:xenobiotic transmembrane transporter activity"/>
    <property type="evidence" value="ECO:0007669"/>
    <property type="project" value="InterPro"/>
</dbReference>
<organism evidence="11 12">
    <name type="scientific">Cellulomonas humilata</name>
    <dbReference type="NCBI Taxonomy" id="144055"/>
    <lineage>
        <taxon>Bacteria</taxon>
        <taxon>Bacillati</taxon>
        <taxon>Actinomycetota</taxon>
        <taxon>Actinomycetes</taxon>
        <taxon>Micrococcales</taxon>
        <taxon>Cellulomonadaceae</taxon>
        <taxon>Cellulomonas</taxon>
    </lineage>
</organism>
<comment type="subcellular location">
    <subcellularLocation>
        <location evidence="1">Cell membrane</location>
        <topology evidence="1">Multi-pass membrane protein</topology>
    </subcellularLocation>
</comment>